<accession>A0ACB1N2Z7</accession>
<organism evidence="1 2">
    <name type="scientific">Caenorhabditis elegans</name>
    <dbReference type="NCBI Taxonomy" id="6239"/>
    <lineage>
        <taxon>Eukaryota</taxon>
        <taxon>Metazoa</taxon>
        <taxon>Ecdysozoa</taxon>
        <taxon>Nematoda</taxon>
        <taxon>Chromadorea</taxon>
        <taxon>Rhabditida</taxon>
        <taxon>Rhabditina</taxon>
        <taxon>Rhabditomorpha</taxon>
        <taxon>Rhabditoidea</taxon>
        <taxon>Rhabditidae</taxon>
        <taxon>Peloderinae</taxon>
        <taxon>Caenorhabditis</taxon>
    </lineage>
</organism>
<protein>
    <submittedName>
        <fullName evidence="1">Uncharacterized protein</fullName>
    </submittedName>
</protein>
<keyword evidence="2" id="KW-1185">Reference proteome</keyword>
<evidence type="ECO:0000313" key="3">
    <source>
        <dbReference type="WormBase" id="Y48A5A.1b"/>
    </source>
</evidence>
<reference evidence="1 2" key="1">
    <citation type="journal article" date="1998" name="Science">
        <title>Genome sequence of the nematode C. elegans: a platform for investigating biology.</title>
        <authorList>
            <consortium name="The C. elegans sequencing consortium"/>
            <person name="Sulson J.E."/>
            <person name="Waterston R."/>
        </authorList>
    </citation>
    <scope>NUCLEOTIDE SEQUENCE [LARGE SCALE GENOMIC DNA]</scope>
    <source>
        <strain evidence="1 2">Bristol N2</strain>
    </source>
</reference>
<evidence type="ECO:0000313" key="2">
    <source>
        <dbReference type="Proteomes" id="UP000001940"/>
    </source>
</evidence>
<evidence type="ECO:0000313" key="1">
    <source>
        <dbReference type="EMBL" id="CAN2311739.1"/>
    </source>
</evidence>
<proteinExistence type="predicted"/>
<dbReference type="WormBase" id="Y48A5A.1b">
    <property type="protein sequence ID" value="CE54633"/>
    <property type="gene ID" value="WBGene00021655"/>
</dbReference>
<dbReference type="EMBL" id="BX284604">
    <property type="protein sequence ID" value="CAN2311739.1"/>
    <property type="molecule type" value="Genomic_DNA"/>
</dbReference>
<gene>
    <name evidence="1" type="ORF">CELE_Y48A5A.1</name>
    <name evidence="1 3" type="ORF">Y48A5A.1</name>
</gene>
<dbReference type="Proteomes" id="UP000001940">
    <property type="component" value="Chromosome IV"/>
</dbReference>
<name>A0ACB1N2Z7_CAEEL</name>
<sequence length="378" mass="43215">MVEEYGSGNGSVEWKSDEGEFHIKVPKMHKKEHFSNLDMITELLTPSTTHHQPHGNQLVEEMDDSEDDDEGDGSEFLVEQQPAAEPEEPKSDGKIEKFGYGFGWSKFGVIERLRDEIGKIVDILEPENVEIEKRADKLMEFDWENFDEGRYLADTLEPEEELLAVISSKFAQKLEISDEDRTKLKDLKKSKTSAKINGNDVEIMTSLIDIVFGYCYDQRVNDWESACESGWNCAKLSPSLSFFAKFSSVKECLLACTRRALTYPLYRSFQLTQRVIQDVCHVITAGGGRPALLHILCDLHRIFIESGEFRYILNDLMIADYIFWIQTVPDEILTRIQTDLTEISGKIDKYDIGWDLEVLEAEAKLANTQLDSDDEPDN</sequence>